<dbReference type="GO" id="GO:0008484">
    <property type="term" value="F:sulfuric ester hydrolase activity"/>
    <property type="evidence" value="ECO:0007669"/>
    <property type="project" value="TreeGrafter"/>
</dbReference>
<proteinExistence type="predicted"/>
<dbReference type="AlphaFoldDB" id="A0A7Z2GQ46"/>
<keyword evidence="4" id="KW-0808">Transferase</keyword>
<organism evidence="4 5">
    <name type="scientific">Paraburkholderia acidisoli</name>
    <dbReference type="NCBI Taxonomy" id="2571748"/>
    <lineage>
        <taxon>Bacteria</taxon>
        <taxon>Pseudomonadati</taxon>
        <taxon>Pseudomonadota</taxon>
        <taxon>Betaproteobacteria</taxon>
        <taxon>Burkholderiales</taxon>
        <taxon>Burkholderiaceae</taxon>
        <taxon>Paraburkholderia</taxon>
    </lineage>
</organism>
<dbReference type="Pfam" id="PF00884">
    <property type="entry name" value="Sulfatase"/>
    <property type="match status" value="1"/>
</dbReference>
<dbReference type="InterPro" id="IPR000917">
    <property type="entry name" value="Sulfatase_N"/>
</dbReference>
<dbReference type="GO" id="GO:0046872">
    <property type="term" value="F:metal ion binding"/>
    <property type="evidence" value="ECO:0007669"/>
    <property type="project" value="UniProtKB-KW"/>
</dbReference>
<dbReference type="CDD" id="cd16037">
    <property type="entry name" value="sulfatase_like"/>
    <property type="match status" value="1"/>
</dbReference>
<dbReference type="InterPro" id="IPR017850">
    <property type="entry name" value="Alkaline_phosphatase_core_sf"/>
</dbReference>
<protein>
    <submittedName>
        <fullName evidence="4">Sulfatase-like hydrolase/transferase</fullName>
    </submittedName>
</protein>
<evidence type="ECO:0000256" key="2">
    <source>
        <dbReference type="ARBA" id="ARBA00022801"/>
    </source>
</evidence>
<dbReference type="SUPFAM" id="SSF53649">
    <property type="entry name" value="Alkaline phosphatase-like"/>
    <property type="match status" value="1"/>
</dbReference>
<dbReference type="Proteomes" id="UP000433577">
    <property type="component" value="Chromosome 3"/>
</dbReference>
<accession>A0A7Z2GQ46</accession>
<sequence length="474" mass="51655">MRPTNVLFILSDEHQQGLMGCAGHPFIRTPNLDALAARGTRFPNAYTPSPICVPARASLATGRHVHDIRCWDNAIAYDGVPRGWAHHLADHGVLCESVGKLHYRSEDAPVGLHRQHHAVHILEGIGQVWGSVREPMPETMGRSPLYDKIGAGTSSYNRFDMRVADTAVTWLGEHARDERPWVLYVGLVAPHFPLVVPQEWLDLYPPESLDLPLLHPSTGYVRHPWVERQARHMDHDSAIGSEARRRLAVACYLALVSFMDAQAGKVLGALREHGLDDTTTVIYSSDHGDNLGKRGMWNKCLMYRESTGVPMIVAGPGIPAGAVNETPVSLVDVQNTLLDVTGCPAALMTGPGTSLAQLANAPAQPERLAFSEFHAVGSETAAYMLADARYKYHHYVGMRPELFDLERDPEELNDVAADPAYAPVLARFEANLRALLDPEAVDAAAKADQARLIASFGGREAALKTGTPAATPVP</sequence>
<dbReference type="Gene3D" id="3.40.720.10">
    <property type="entry name" value="Alkaline Phosphatase, subunit A"/>
    <property type="match status" value="1"/>
</dbReference>
<dbReference type="GO" id="GO:0005737">
    <property type="term" value="C:cytoplasm"/>
    <property type="evidence" value="ECO:0007669"/>
    <property type="project" value="TreeGrafter"/>
</dbReference>
<gene>
    <name evidence="4" type="ORF">FAZ98_28105</name>
</gene>
<keyword evidence="2 4" id="KW-0378">Hydrolase</keyword>
<feature type="domain" description="Sulfatase N-terminal" evidence="3">
    <location>
        <begin position="5"/>
        <end position="342"/>
    </location>
</feature>
<dbReference type="GO" id="GO:0016740">
    <property type="term" value="F:transferase activity"/>
    <property type="evidence" value="ECO:0007669"/>
    <property type="project" value="UniProtKB-KW"/>
</dbReference>
<keyword evidence="5" id="KW-1185">Reference proteome</keyword>
<keyword evidence="1" id="KW-0479">Metal-binding</keyword>
<reference evidence="4 5" key="1">
    <citation type="submission" date="2019-12" db="EMBL/GenBank/DDBJ databases">
        <title>Paraburkholderia acidiphila 7Q-K02 sp. nov and Paraburkholderia acidisoli DHF22 sp. nov., two strains isolated from forest soil.</title>
        <authorList>
            <person name="Gao Z."/>
            <person name="Qiu L."/>
        </authorList>
    </citation>
    <scope>NUCLEOTIDE SEQUENCE [LARGE SCALE GENOMIC DNA]</scope>
    <source>
        <strain evidence="4 5">DHF22</strain>
    </source>
</reference>
<evidence type="ECO:0000259" key="3">
    <source>
        <dbReference type="Pfam" id="PF00884"/>
    </source>
</evidence>
<dbReference type="RefSeq" id="WP_158956218.1">
    <property type="nucleotide sequence ID" value="NZ_CP046915.1"/>
</dbReference>
<dbReference type="PANTHER" id="PTHR45953:SF1">
    <property type="entry name" value="IDURONATE 2-SULFATASE"/>
    <property type="match status" value="1"/>
</dbReference>
<evidence type="ECO:0000256" key="1">
    <source>
        <dbReference type="ARBA" id="ARBA00022723"/>
    </source>
</evidence>
<evidence type="ECO:0000313" key="5">
    <source>
        <dbReference type="Proteomes" id="UP000433577"/>
    </source>
</evidence>
<dbReference type="KEGG" id="pacs:FAZ98_28105"/>
<evidence type="ECO:0000313" key="4">
    <source>
        <dbReference type="EMBL" id="QGZ65609.1"/>
    </source>
</evidence>
<dbReference type="PANTHER" id="PTHR45953">
    <property type="entry name" value="IDURONATE 2-SULFATASE"/>
    <property type="match status" value="1"/>
</dbReference>
<name>A0A7Z2GQ46_9BURK</name>
<dbReference type="OrthoDB" id="9766107at2"/>
<dbReference type="EMBL" id="CP046915">
    <property type="protein sequence ID" value="QGZ65609.1"/>
    <property type="molecule type" value="Genomic_DNA"/>
</dbReference>